<feature type="compositionally biased region" description="Polar residues" evidence="2">
    <location>
        <begin position="101"/>
        <end position="110"/>
    </location>
</feature>
<accession>A0A645G2H1</accession>
<evidence type="ECO:0000256" key="2">
    <source>
        <dbReference type="SAM" id="MobiDB-lite"/>
    </source>
</evidence>
<name>A0A645G2H1_9ZZZZ</name>
<proteinExistence type="predicted"/>
<evidence type="ECO:0000313" key="3">
    <source>
        <dbReference type="EMBL" id="MPN18334.1"/>
    </source>
</evidence>
<feature type="coiled-coil region" evidence="1">
    <location>
        <begin position="65"/>
        <end position="92"/>
    </location>
</feature>
<dbReference type="AlphaFoldDB" id="A0A645G2H1"/>
<keyword evidence="1" id="KW-0175">Coiled coil</keyword>
<evidence type="ECO:0000256" key="1">
    <source>
        <dbReference type="SAM" id="Coils"/>
    </source>
</evidence>
<comment type="caution">
    <text evidence="3">The sequence shown here is derived from an EMBL/GenBank/DDBJ whole genome shotgun (WGS) entry which is preliminary data.</text>
</comment>
<gene>
    <name evidence="3" type="ORF">SDC9_165694</name>
</gene>
<protein>
    <submittedName>
        <fullName evidence="3">Uncharacterized protein</fullName>
    </submittedName>
</protein>
<feature type="compositionally biased region" description="Acidic residues" evidence="2">
    <location>
        <begin position="114"/>
        <end position="124"/>
    </location>
</feature>
<feature type="region of interest" description="Disordered" evidence="2">
    <location>
        <begin position="94"/>
        <end position="124"/>
    </location>
</feature>
<organism evidence="3">
    <name type="scientific">bioreactor metagenome</name>
    <dbReference type="NCBI Taxonomy" id="1076179"/>
    <lineage>
        <taxon>unclassified sequences</taxon>
        <taxon>metagenomes</taxon>
        <taxon>ecological metagenomes</taxon>
    </lineage>
</organism>
<sequence length="124" mass="13598">MAFFDKLRDKALDLAEAGVSKAKEVGEIAKLNLAIASEEDGIRKAYTEIGRLYYAANEHSPEPAYAEIFNRIEEAREKIELNKAKIVDLKAAGAQEPDSFYSPSEASASVSDDVPPEEPIDPQI</sequence>
<dbReference type="EMBL" id="VSSQ01065644">
    <property type="protein sequence ID" value="MPN18334.1"/>
    <property type="molecule type" value="Genomic_DNA"/>
</dbReference>
<reference evidence="3" key="1">
    <citation type="submission" date="2019-08" db="EMBL/GenBank/DDBJ databases">
        <authorList>
            <person name="Kucharzyk K."/>
            <person name="Murdoch R.W."/>
            <person name="Higgins S."/>
            <person name="Loffler F."/>
        </authorList>
    </citation>
    <scope>NUCLEOTIDE SEQUENCE</scope>
</reference>